<organism evidence="2 3">
    <name type="scientific">Aquabacter spiritensis</name>
    <dbReference type="NCBI Taxonomy" id="933073"/>
    <lineage>
        <taxon>Bacteria</taxon>
        <taxon>Pseudomonadati</taxon>
        <taxon>Pseudomonadota</taxon>
        <taxon>Alphaproteobacteria</taxon>
        <taxon>Hyphomicrobiales</taxon>
        <taxon>Xanthobacteraceae</taxon>
        <taxon>Aquabacter</taxon>
    </lineage>
</organism>
<protein>
    <submittedName>
        <fullName evidence="2">Flagellar export protein FliJ</fullName>
    </submittedName>
</protein>
<gene>
    <name evidence="2" type="ORF">EDC64_12320</name>
</gene>
<feature type="compositionally biased region" description="Basic and acidic residues" evidence="1">
    <location>
        <begin position="105"/>
        <end position="131"/>
    </location>
</feature>
<dbReference type="Proteomes" id="UP000294664">
    <property type="component" value="Unassembled WGS sequence"/>
</dbReference>
<accession>A0A4R3LLQ3</accession>
<keyword evidence="2" id="KW-0969">Cilium</keyword>
<evidence type="ECO:0000313" key="3">
    <source>
        <dbReference type="Proteomes" id="UP000294664"/>
    </source>
</evidence>
<keyword evidence="2" id="KW-0282">Flagellum</keyword>
<reference evidence="2 3" key="1">
    <citation type="submission" date="2019-03" db="EMBL/GenBank/DDBJ databases">
        <title>Genomic Encyclopedia of Type Strains, Phase IV (KMG-IV): sequencing the most valuable type-strain genomes for metagenomic binning, comparative biology and taxonomic classification.</title>
        <authorList>
            <person name="Goeker M."/>
        </authorList>
    </citation>
    <scope>NUCLEOTIDE SEQUENCE [LARGE SCALE GENOMIC DNA]</scope>
    <source>
        <strain evidence="2 3">DSM 9035</strain>
    </source>
</reference>
<sequence length="131" mass="14916">MKSREPLIRAKRFQTEDARRRLAQIDGMIAEFDRMSNELERDIATEEARSGIADPKHFAYPPLAAAARQRRDNLARSIQDLRGQRDEARDAVSEAEAQLQLAEAAGERERASEAEAMERRAAWRQGEPARL</sequence>
<evidence type="ECO:0000313" key="2">
    <source>
        <dbReference type="EMBL" id="TCT00526.1"/>
    </source>
</evidence>
<feature type="region of interest" description="Disordered" evidence="1">
    <location>
        <begin position="81"/>
        <end position="131"/>
    </location>
</feature>
<dbReference type="AlphaFoldDB" id="A0A4R3LLQ3"/>
<keyword evidence="3" id="KW-1185">Reference proteome</keyword>
<feature type="compositionally biased region" description="Basic and acidic residues" evidence="1">
    <location>
        <begin position="82"/>
        <end position="92"/>
    </location>
</feature>
<proteinExistence type="predicted"/>
<evidence type="ECO:0000256" key="1">
    <source>
        <dbReference type="SAM" id="MobiDB-lite"/>
    </source>
</evidence>
<dbReference type="OrthoDB" id="7871364at2"/>
<dbReference type="EMBL" id="SMAI01000023">
    <property type="protein sequence ID" value="TCT00526.1"/>
    <property type="molecule type" value="Genomic_DNA"/>
</dbReference>
<feature type="compositionally biased region" description="Low complexity" evidence="1">
    <location>
        <begin position="94"/>
        <end position="104"/>
    </location>
</feature>
<keyword evidence="2" id="KW-0966">Cell projection</keyword>
<dbReference type="RefSeq" id="WP_132036073.1">
    <property type="nucleotide sequence ID" value="NZ_SMAI01000023.1"/>
</dbReference>
<comment type="caution">
    <text evidence="2">The sequence shown here is derived from an EMBL/GenBank/DDBJ whole genome shotgun (WGS) entry which is preliminary data.</text>
</comment>
<name>A0A4R3LLQ3_9HYPH</name>